<feature type="transmembrane region" description="Helical" evidence="4">
    <location>
        <begin position="61"/>
        <end position="79"/>
    </location>
</feature>
<feature type="compositionally biased region" description="Low complexity" evidence="3">
    <location>
        <begin position="336"/>
        <end position="350"/>
    </location>
</feature>
<evidence type="ECO:0000256" key="4">
    <source>
        <dbReference type="SAM" id="Phobius"/>
    </source>
</evidence>
<keyword evidence="1" id="KW-0540">Nuclease</keyword>
<dbReference type="GO" id="GO:0008408">
    <property type="term" value="F:3'-5' exonuclease activity"/>
    <property type="evidence" value="ECO:0007669"/>
    <property type="project" value="UniProtKB-ARBA"/>
</dbReference>
<dbReference type="InterPro" id="IPR051132">
    <property type="entry name" value="3-5_Exonuclease_domain"/>
</dbReference>
<name>A0ABD2ZSI2_9GENT</name>
<reference evidence="5 6" key="1">
    <citation type="submission" date="2024-11" db="EMBL/GenBank/DDBJ databases">
        <title>A near-complete genome assembly of Cinchona calisaya.</title>
        <authorList>
            <person name="Lian D.C."/>
            <person name="Zhao X.W."/>
            <person name="Wei L."/>
        </authorList>
    </citation>
    <scope>NUCLEOTIDE SEQUENCE [LARGE SCALE GENOMIC DNA]</scope>
    <source>
        <tissue evidence="5">Nenye</tissue>
    </source>
</reference>
<dbReference type="InterPro" id="IPR036397">
    <property type="entry name" value="RNaseH_sf"/>
</dbReference>
<dbReference type="PANTHER" id="PTHR13620:SF100">
    <property type="entry name" value="3'-5' EXONUCLEASE DOMAIN-CONTAINING PROTEIN"/>
    <property type="match status" value="1"/>
</dbReference>
<evidence type="ECO:0000256" key="1">
    <source>
        <dbReference type="ARBA" id="ARBA00022722"/>
    </source>
</evidence>
<keyword evidence="4" id="KW-0472">Membrane</keyword>
<feature type="region of interest" description="Disordered" evidence="3">
    <location>
        <begin position="329"/>
        <end position="350"/>
    </location>
</feature>
<organism evidence="5 6">
    <name type="scientific">Cinchona calisaya</name>
    <dbReference type="NCBI Taxonomy" id="153742"/>
    <lineage>
        <taxon>Eukaryota</taxon>
        <taxon>Viridiplantae</taxon>
        <taxon>Streptophyta</taxon>
        <taxon>Embryophyta</taxon>
        <taxon>Tracheophyta</taxon>
        <taxon>Spermatophyta</taxon>
        <taxon>Magnoliopsida</taxon>
        <taxon>eudicotyledons</taxon>
        <taxon>Gunneridae</taxon>
        <taxon>Pentapetalae</taxon>
        <taxon>asterids</taxon>
        <taxon>lamiids</taxon>
        <taxon>Gentianales</taxon>
        <taxon>Rubiaceae</taxon>
        <taxon>Cinchonoideae</taxon>
        <taxon>Cinchoneae</taxon>
        <taxon>Cinchona</taxon>
    </lineage>
</organism>
<dbReference type="InterPro" id="IPR012337">
    <property type="entry name" value="RNaseH-like_sf"/>
</dbReference>
<comment type="caution">
    <text evidence="5">The sequence shown here is derived from an EMBL/GenBank/DDBJ whole genome shotgun (WGS) entry which is preliminary data.</text>
</comment>
<evidence type="ECO:0000313" key="6">
    <source>
        <dbReference type="Proteomes" id="UP001630127"/>
    </source>
</evidence>
<dbReference type="Proteomes" id="UP001630127">
    <property type="component" value="Unassembled WGS sequence"/>
</dbReference>
<dbReference type="AlphaFoldDB" id="A0ABD2ZSI2"/>
<proteinExistence type="predicted"/>
<keyword evidence="4" id="KW-0812">Transmembrane</keyword>
<keyword evidence="6" id="KW-1185">Reference proteome</keyword>
<keyword evidence="4" id="KW-1133">Transmembrane helix</keyword>
<evidence type="ECO:0000256" key="3">
    <source>
        <dbReference type="SAM" id="MobiDB-lite"/>
    </source>
</evidence>
<dbReference type="SUPFAM" id="SSF53098">
    <property type="entry name" value="Ribonuclease H-like"/>
    <property type="match status" value="1"/>
</dbReference>
<gene>
    <name evidence="5" type="ORF">ACH5RR_015221</name>
</gene>
<accession>A0ABD2ZSI2</accession>
<dbReference type="PANTHER" id="PTHR13620">
    <property type="entry name" value="3-5 EXONUCLEASE"/>
    <property type="match status" value="1"/>
</dbReference>
<evidence type="ECO:0008006" key="7">
    <source>
        <dbReference type="Google" id="ProtNLM"/>
    </source>
</evidence>
<protein>
    <recommendedName>
        <fullName evidence="7">3'-5' exonuclease domain-containing protein</fullName>
    </recommendedName>
</protein>
<sequence length="372" mass="41788">MAGIVYLRTNRFEVKLEGITFRAKDFEALCSEDFLFPDAKTWGRPPVVGIDVMCHPRDPNIILLLLCFGLGCVILRFLSGDVLPESIFKFLTDERIRFVGFGIPEKKDLFPLEELGLTKNKVDIGYLAAKIFDDPKYKRYELAALARKVLRVKNMIGLTESSSFERHEQIKCSICQLFITSAIALALLSNKKADDAPKKSISFLNQLPLFTEGWFKIPKSKKIQDKDHDENFHDIPIQTTLVEGFPGNGFDDGPLYYDPFLGKSVDIPYGEDDLLPAKGSEGFFGDAFKHFMYKDGSPGNNHSNEAFCTERKPLKGILKSSSYSRFEVSTQCTSRPDSGPDSSGSSSQSQEFFIVKRALKRANSKGHNVSFK</sequence>
<dbReference type="EMBL" id="JBJUIK010000007">
    <property type="protein sequence ID" value="KAL3522387.1"/>
    <property type="molecule type" value="Genomic_DNA"/>
</dbReference>
<evidence type="ECO:0000313" key="5">
    <source>
        <dbReference type="EMBL" id="KAL3522387.1"/>
    </source>
</evidence>
<keyword evidence="2" id="KW-0378">Hydrolase</keyword>
<evidence type="ECO:0000256" key="2">
    <source>
        <dbReference type="ARBA" id="ARBA00022801"/>
    </source>
</evidence>
<dbReference type="Gene3D" id="3.30.420.10">
    <property type="entry name" value="Ribonuclease H-like superfamily/Ribonuclease H"/>
    <property type="match status" value="1"/>
</dbReference>